<dbReference type="AlphaFoldDB" id="A0A918XER9"/>
<dbReference type="PRINTS" id="PR00081">
    <property type="entry name" value="GDHRDH"/>
</dbReference>
<keyword evidence="6" id="KW-1185">Reference proteome</keyword>
<reference evidence="5" key="2">
    <citation type="submission" date="2020-09" db="EMBL/GenBank/DDBJ databases">
        <authorList>
            <person name="Sun Q."/>
            <person name="Kim S."/>
        </authorList>
    </citation>
    <scope>NUCLEOTIDE SEQUENCE</scope>
    <source>
        <strain evidence="5">KCTC 23430</strain>
    </source>
</reference>
<sequence length="260" mass="27624">MKTLLITGAVGGIGLATAKHFALLGWRVGLYDIDQVAVAAVLEDPALSHCFGAHCDVTETDSVSAMIEHFMQNSGGRMDALINNAGVLSSGEFADMADADCQRMININVLGLTRVAQAGFSALKTTPGSVLVNLCSVSSVHGIPTLAVYSASKFYVNGFTEALALEWRKHGIRVSCIKPPIVKTSMGEAAALGLGGSGDIPVLPEDVAGTIDRIVAGRGTGYFMDAQSRVWSLLDRWLWESAREWLAARLTGYHTLQQGK</sequence>
<dbReference type="Pfam" id="PF00106">
    <property type="entry name" value="adh_short"/>
    <property type="match status" value="1"/>
</dbReference>
<reference evidence="5" key="1">
    <citation type="journal article" date="2014" name="Int. J. Syst. Evol. Microbiol.">
        <title>Complete genome sequence of Corynebacterium casei LMG S-19264T (=DSM 44701T), isolated from a smear-ripened cheese.</title>
        <authorList>
            <consortium name="US DOE Joint Genome Institute (JGI-PGF)"/>
            <person name="Walter F."/>
            <person name="Albersmeier A."/>
            <person name="Kalinowski J."/>
            <person name="Ruckert C."/>
        </authorList>
    </citation>
    <scope>NUCLEOTIDE SEQUENCE</scope>
    <source>
        <strain evidence="5">KCTC 23430</strain>
    </source>
</reference>
<evidence type="ECO:0000256" key="2">
    <source>
        <dbReference type="ARBA" id="ARBA00023002"/>
    </source>
</evidence>
<feature type="domain" description="Ketoreductase" evidence="4">
    <location>
        <begin position="2"/>
        <end position="181"/>
    </location>
</feature>
<dbReference type="Gene3D" id="3.40.50.720">
    <property type="entry name" value="NAD(P)-binding Rossmann-like Domain"/>
    <property type="match status" value="1"/>
</dbReference>
<evidence type="ECO:0000256" key="1">
    <source>
        <dbReference type="ARBA" id="ARBA00006484"/>
    </source>
</evidence>
<dbReference type="PANTHER" id="PTHR43669:SF3">
    <property type="entry name" value="ALCOHOL DEHYDROGENASE, PUTATIVE (AFU_ORTHOLOGUE AFUA_3G03445)-RELATED"/>
    <property type="match status" value="1"/>
</dbReference>
<proteinExistence type="inferred from homology"/>
<keyword evidence="2" id="KW-0560">Oxidoreductase</keyword>
<gene>
    <name evidence="5" type="ORF">GCM10007053_05390</name>
</gene>
<comment type="similarity">
    <text evidence="1 3">Belongs to the short-chain dehydrogenases/reductases (SDR) family.</text>
</comment>
<dbReference type="InterPro" id="IPR036291">
    <property type="entry name" value="NAD(P)-bd_dom_sf"/>
</dbReference>
<dbReference type="SMART" id="SM00822">
    <property type="entry name" value="PKS_KR"/>
    <property type="match status" value="1"/>
</dbReference>
<dbReference type="RefSeq" id="WP_189474912.1">
    <property type="nucleotide sequence ID" value="NZ_BMYM01000001.1"/>
</dbReference>
<protein>
    <recommendedName>
        <fullName evidence="4">Ketoreductase domain-containing protein</fullName>
    </recommendedName>
</protein>
<dbReference type="PRINTS" id="PR00080">
    <property type="entry name" value="SDRFAMILY"/>
</dbReference>
<dbReference type="SUPFAM" id="SSF51735">
    <property type="entry name" value="NAD(P)-binding Rossmann-fold domains"/>
    <property type="match status" value="1"/>
</dbReference>
<dbReference type="EMBL" id="BMYM01000001">
    <property type="protein sequence ID" value="GHD27309.1"/>
    <property type="molecule type" value="Genomic_DNA"/>
</dbReference>
<evidence type="ECO:0000313" key="6">
    <source>
        <dbReference type="Proteomes" id="UP000644693"/>
    </source>
</evidence>
<dbReference type="PANTHER" id="PTHR43669">
    <property type="entry name" value="5-KETO-D-GLUCONATE 5-REDUCTASE"/>
    <property type="match status" value="1"/>
</dbReference>
<organism evidence="5 6">
    <name type="scientific">Parahalioglobus pacificus</name>
    <dbReference type="NCBI Taxonomy" id="930806"/>
    <lineage>
        <taxon>Bacteria</taxon>
        <taxon>Pseudomonadati</taxon>
        <taxon>Pseudomonadota</taxon>
        <taxon>Gammaproteobacteria</taxon>
        <taxon>Cellvibrionales</taxon>
        <taxon>Halieaceae</taxon>
        <taxon>Parahalioglobus</taxon>
    </lineage>
</organism>
<dbReference type="PROSITE" id="PS00061">
    <property type="entry name" value="ADH_SHORT"/>
    <property type="match status" value="1"/>
</dbReference>
<dbReference type="InterPro" id="IPR057326">
    <property type="entry name" value="KR_dom"/>
</dbReference>
<comment type="caution">
    <text evidence="5">The sequence shown here is derived from an EMBL/GenBank/DDBJ whole genome shotgun (WGS) entry which is preliminary data.</text>
</comment>
<dbReference type="Proteomes" id="UP000644693">
    <property type="component" value="Unassembled WGS sequence"/>
</dbReference>
<dbReference type="InterPro" id="IPR020904">
    <property type="entry name" value="Sc_DH/Rdtase_CS"/>
</dbReference>
<evidence type="ECO:0000313" key="5">
    <source>
        <dbReference type="EMBL" id="GHD27309.1"/>
    </source>
</evidence>
<evidence type="ECO:0000256" key="3">
    <source>
        <dbReference type="RuleBase" id="RU000363"/>
    </source>
</evidence>
<dbReference type="InterPro" id="IPR002347">
    <property type="entry name" value="SDR_fam"/>
</dbReference>
<dbReference type="GO" id="GO:0016491">
    <property type="term" value="F:oxidoreductase activity"/>
    <property type="evidence" value="ECO:0007669"/>
    <property type="project" value="UniProtKB-KW"/>
</dbReference>
<evidence type="ECO:0000259" key="4">
    <source>
        <dbReference type="SMART" id="SM00822"/>
    </source>
</evidence>
<name>A0A918XER9_9GAMM</name>
<accession>A0A918XER9</accession>